<reference evidence="1 2" key="1">
    <citation type="submission" date="2022-02" db="EMBL/GenBank/DDBJ databases">
        <title>Draft genome sequence of Mezorhizobium retamae strain IRAMC:0171 isolated from Retama raetam nodules.</title>
        <authorList>
            <person name="Bengaied R."/>
            <person name="Sbissi I."/>
            <person name="Huber K."/>
            <person name="Ghodbane F."/>
            <person name="Nouioui I."/>
            <person name="Tarhouni M."/>
            <person name="Gtari M."/>
        </authorList>
    </citation>
    <scope>NUCLEOTIDE SEQUENCE [LARGE SCALE GENOMIC DNA]</scope>
    <source>
        <strain evidence="1 2">IRAMC:0171</strain>
    </source>
</reference>
<accession>A0ABS9QDD8</accession>
<dbReference type="InterPro" id="IPR008772">
    <property type="entry name" value="Phosphonate_metab_PhnH"/>
</dbReference>
<sequence>MNASVISTQFADPIHDAQQAFRGLLAATSRPGTIVTIPLPIASPAPLSPTLAAIGLTLLDDATPVWLDPILIQEPIRQYLLFNTGARVVTQPDSAAFAFFAKARNLPDFRVFPRGTPSYPDRSATLVVQVPLLAGGRPVSLRGPGIESVVSVEPAGLPDGFWDRWNENAANYPIGIDMILADACSIMSLPRTVKASF</sequence>
<dbReference type="Gene3D" id="3.40.50.11310">
    <property type="entry name" value="Bacterial phosphonate metabolism protein PhnH"/>
    <property type="match status" value="1"/>
</dbReference>
<dbReference type="Pfam" id="PF05845">
    <property type="entry name" value="PhnH"/>
    <property type="match status" value="1"/>
</dbReference>
<comment type="caution">
    <text evidence="1">The sequence shown here is derived from an EMBL/GenBank/DDBJ whole genome shotgun (WGS) entry which is preliminary data.</text>
</comment>
<organism evidence="1 2">
    <name type="scientific">Mesorhizobium retamae</name>
    <dbReference type="NCBI Taxonomy" id="2912854"/>
    <lineage>
        <taxon>Bacteria</taxon>
        <taxon>Pseudomonadati</taxon>
        <taxon>Pseudomonadota</taxon>
        <taxon>Alphaproteobacteria</taxon>
        <taxon>Hyphomicrobiales</taxon>
        <taxon>Phyllobacteriaceae</taxon>
        <taxon>Mesorhizobium</taxon>
    </lineage>
</organism>
<protein>
    <submittedName>
        <fullName evidence="1">Phosphonate C-P lyase system protein PhnH</fullName>
    </submittedName>
</protein>
<dbReference type="GO" id="GO:0016829">
    <property type="term" value="F:lyase activity"/>
    <property type="evidence" value="ECO:0007669"/>
    <property type="project" value="UniProtKB-KW"/>
</dbReference>
<dbReference type="RefSeq" id="WP_239364502.1">
    <property type="nucleotide sequence ID" value="NZ_JAKREW010000007.1"/>
</dbReference>
<gene>
    <name evidence="1" type="primary">phnH</name>
    <name evidence="1" type="ORF">L4923_10460</name>
</gene>
<evidence type="ECO:0000313" key="2">
    <source>
        <dbReference type="Proteomes" id="UP001201701"/>
    </source>
</evidence>
<dbReference type="NCBIfam" id="TIGR03292">
    <property type="entry name" value="PhnH_redo"/>
    <property type="match status" value="1"/>
</dbReference>
<dbReference type="InterPro" id="IPR038058">
    <property type="entry name" value="PhnH-like_sp"/>
</dbReference>
<dbReference type="EMBL" id="JAKREW010000007">
    <property type="protein sequence ID" value="MCG7505433.1"/>
    <property type="molecule type" value="Genomic_DNA"/>
</dbReference>
<dbReference type="SUPFAM" id="SSF159709">
    <property type="entry name" value="PhnH-like"/>
    <property type="match status" value="1"/>
</dbReference>
<evidence type="ECO:0000313" key="1">
    <source>
        <dbReference type="EMBL" id="MCG7505433.1"/>
    </source>
</evidence>
<dbReference type="PIRSF" id="PIRSF020680">
    <property type="entry name" value="PhnH"/>
    <property type="match status" value="1"/>
</dbReference>
<proteinExistence type="predicted"/>
<keyword evidence="1" id="KW-0456">Lyase</keyword>
<keyword evidence="2" id="KW-1185">Reference proteome</keyword>
<name>A0ABS9QDD8_9HYPH</name>
<dbReference type="Proteomes" id="UP001201701">
    <property type="component" value="Unassembled WGS sequence"/>
</dbReference>